<dbReference type="PROSITE" id="PS51318">
    <property type="entry name" value="TAT"/>
    <property type="match status" value="1"/>
</dbReference>
<dbReference type="SUPFAM" id="SSF53850">
    <property type="entry name" value="Periplasmic binding protein-like II"/>
    <property type="match status" value="1"/>
</dbReference>
<evidence type="ECO:0000313" key="2">
    <source>
        <dbReference type="Proteomes" id="UP001336250"/>
    </source>
</evidence>
<evidence type="ECO:0008006" key="3">
    <source>
        <dbReference type="Google" id="ProtNLM"/>
    </source>
</evidence>
<accession>A0AAW9QBI5</accession>
<sequence length="282" mass="31525">MEPARLSCEGTRRGALRALAAALAASLAAAGRRAAAAGQAEVGFIRNIPPFADEFARDGIFVDLMRMALQADGRVMVPRFFPNLQLEFDPLARFPNLSMYVGAQAGPPTRYPAVKLYEFHDVAVTKARLGLRIDSFRDLVGKRVLAYGGAHQLLGPAFNRFHRHLLADSPAYAETQNRLAQNQAFWQEQVDVILIDRDIFHYHRKVLAARKDSDTPGIDYAEKVTFHEIFREPVSVHAVGRSAGDMQRLEHQLKTMKSTGAFQQIVDRYTQMTPPRTPSPLR</sequence>
<name>A0AAW9QBI5_9BURK</name>
<dbReference type="Proteomes" id="UP001336250">
    <property type="component" value="Unassembled WGS sequence"/>
</dbReference>
<dbReference type="RefSeq" id="WP_332288657.1">
    <property type="nucleotide sequence ID" value="NZ_JAZIBG010000019.1"/>
</dbReference>
<reference evidence="1 2" key="1">
    <citation type="submission" date="2024-02" db="EMBL/GenBank/DDBJ databases">
        <title>Genome sequence of Aquincola sp. MAHUQ-54.</title>
        <authorList>
            <person name="Huq M.A."/>
        </authorList>
    </citation>
    <scope>NUCLEOTIDE SEQUENCE [LARGE SCALE GENOMIC DNA]</scope>
    <source>
        <strain evidence="1 2">MAHUQ-54</strain>
    </source>
</reference>
<evidence type="ECO:0000313" key="1">
    <source>
        <dbReference type="EMBL" id="MEF7613718.1"/>
    </source>
</evidence>
<keyword evidence="2" id="KW-1185">Reference proteome</keyword>
<gene>
    <name evidence="1" type="ORF">V4F39_07320</name>
</gene>
<proteinExistence type="predicted"/>
<comment type="caution">
    <text evidence="1">The sequence shown here is derived from an EMBL/GenBank/DDBJ whole genome shotgun (WGS) entry which is preliminary data.</text>
</comment>
<dbReference type="AlphaFoldDB" id="A0AAW9QBI5"/>
<organism evidence="1 2">
    <name type="scientific">Aquincola agrisoli</name>
    <dbReference type="NCBI Taxonomy" id="3119538"/>
    <lineage>
        <taxon>Bacteria</taxon>
        <taxon>Pseudomonadati</taxon>
        <taxon>Pseudomonadota</taxon>
        <taxon>Betaproteobacteria</taxon>
        <taxon>Burkholderiales</taxon>
        <taxon>Sphaerotilaceae</taxon>
        <taxon>Aquincola</taxon>
    </lineage>
</organism>
<dbReference type="EMBL" id="JAZIBG010000019">
    <property type="protein sequence ID" value="MEF7613718.1"/>
    <property type="molecule type" value="Genomic_DNA"/>
</dbReference>
<dbReference type="InterPro" id="IPR006311">
    <property type="entry name" value="TAT_signal"/>
</dbReference>
<protein>
    <recommendedName>
        <fullName evidence="3">Amino acid ABC transporter substrate-binding protein (PAAT family)</fullName>
    </recommendedName>
</protein>